<organism evidence="2 3">
    <name type="scientific">Coccidioides immitis RMSCC 2394</name>
    <dbReference type="NCBI Taxonomy" id="404692"/>
    <lineage>
        <taxon>Eukaryota</taxon>
        <taxon>Fungi</taxon>
        <taxon>Dikarya</taxon>
        <taxon>Ascomycota</taxon>
        <taxon>Pezizomycotina</taxon>
        <taxon>Eurotiomycetes</taxon>
        <taxon>Eurotiomycetidae</taxon>
        <taxon>Onygenales</taxon>
        <taxon>Onygenaceae</taxon>
        <taxon>Coccidioides</taxon>
    </lineage>
</organism>
<gene>
    <name evidence="2" type="ORF">CIRG_02013</name>
</gene>
<feature type="compositionally biased region" description="Polar residues" evidence="1">
    <location>
        <begin position="32"/>
        <end position="53"/>
    </location>
</feature>
<name>A0A0J6Y4B5_COCIT</name>
<evidence type="ECO:0000313" key="3">
    <source>
        <dbReference type="Proteomes" id="UP000054565"/>
    </source>
</evidence>
<accession>A0A0J6Y4B5</accession>
<reference evidence="3" key="1">
    <citation type="journal article" date="2010" name="Genome Res.">
        <title>Population genomic sequencing of Coccidioides fungi reveals recent hybridization and transposon control.</title>
        <authorList>
            <person name="Neafsey D.E."/>
            <person name="Barker B.M."/>
            <person name="Sharpton T.J."/>
            <person name="Stajich J.E."/>
            <person name="Park D.J."/>
            <person name="Whiston E."/>
            <person name="Hung C.-Y."/>
            <person name="McMahan C."/>
            <person name="White J."/>
            <person name="Sykes S."/>
            <person name="Heiman D."/>
            <person name="Young S."/>
            <person name="Zeng Q."/>
            <person name="Abouelleil A."/>
            <person name="Aftuck L."/>
            <person name="Bessette D."/>
            <person name="Brown A."/>
            <person name="FitzGerald M."/>
            <person name="Lui A."/>
            <person name="Macdonald J.P."/>
            <person name="Priest M."/>
            <person name="Orbach M.J."/>
            <person name="Galgiani J.N."/>
            <person name="Kirkland T.N."/>
            <person name="Cole G.T."/>
            <person name="Birren B.W."/>
            <person name="Henn M.R."/>
            <person name="Taylor J.W."/>
            <person name="Rounsley S.D."/>
        </authorList>
    </citation>
    <scope>NUCLEOTIDE SEQUENCE [LARGE SCALE GENOMIC DNA]</scope>
    <source>
        <strain evidence="3">RMSCC 2394</strain>
    </source>
</reference>
<dbReference type="AlphaFoldDB" id="A0A0J6Y4B5"/>
<proteinExistence type="predicted"/>
<evidence type="ECO:0000256" key="1">
    <source>
        <dbReference type="SAM" id="MobiDB-lite"/>
    </source>
</evidence>
<feature type="region of interest" description="Disordered" evidence="1">
    <location>
        <begin position="31"/>
        <end position="62"/>
    </location>
</feature>
<dbReference type="Proteomes" id="UP000054565">
    <property type="component" value="Unassembled WGS sequence"/>
</dbReference>
<sequence length="225" mass="24614">MTDGTCLRAMPGYKAKHRGGHTPICVRRGSPHETSISQQFSSTSGRSFNNGNTGWLHRRPDPGRAREATELILRFGGIVTTGVSMHRIHFVKRINRRRAQIRGALPNLDGHNPTLVHIELRSGEKSPGDKCAVLLSGNISCFAPLAEGLRDNVPLIKLFRNLEGSESFAAHEASGIQIRAGEDAVIYRCITGSISISHSRELGVNRTKRVPLVGTHSGNIFCFTE</sequence>
<protein>
    <submittedName>
        <fullName evidence="2">Uncharacterized protein</fullName>
    </submittedName>
</protein>
<evidence type="ECO:0000313" key="2">
    <source>
        <dbReference type="EMBL" id="KMP01874.1"/>
    </source>
</evidence>
<dbReference type="EMBL" id="DS028093">
    <property type="protein sequence ID" value="KMP01874.1"/>
    <property type="molecule type" value="Genomic_DNA"/>
</dbReference>